<evidence type="ECO:0000313" key="1">
    <source>
        <dbReference type="EMBL" id="TKK82671.1"/>
    </source>
</evidence>
<protein>
    <submittedName>
        <fullName evidence="1">Uncharacterized protein</fullName>
    </submittedName>
</protein>
<proteinExistence type="predicted"/>
<dbReference type="Proteomes" id="UP000305836">
    <property type="component" value="Unassembled WGS sequence"/>
</dbReference>
<accession>A0A4U3M218</accession>
<dbReference type="OrthoDB" id="3824068at2"/>
<sequence>MSRMAQGTAGGDNEHPPKVPIDGAVPIELMPTPLTIAADALGAWIAQHPNADVGGVALQRHGNSIKVYWKGAPPPELQTLAAAQPMPVIFHATTYSAPELDPMARQLMTDHGDTVSSTGPSHDYSGISVTLRSTAPAVATMAKLNAESPVPVILWTFADPVDLTTNT</sequence>
<dbReference type="RefSeq" id="WP_137253361.1">
    <property type="nucleotide sequence ID" value="NZ_JBHSPQ010000001.1"/>
</dbReference>
<name>A0A4U3M218_9ACTN</name>
<keyword evidence="2" id="KW-1185">Reference proteome</keyword>
<evidence type="ECO:0000313" key="2">
    <source>
        <dbReference type="Proteomes" id="UP000305836"/>
    </source>
</evidence>
<dbReference type="EMBL" id="SZPZ01000001">
    <property type="protein sequence ID" value="TKK82671.1"/>
    <property type="molecule type" value="Genomic_DNA"/>
</dbReference>
<comment type="caution">
    <text evidence="1">The sequence shown here is derived from an EMBL/GenBank/DDBJ whole genome shotgun (WGS) entry which is preliminary data.</text>
</comment>
<reference evidence="1 2" key="1">
    <citation type="submission" date="2019-04" db="EMBL/GenBank/DDBJ databases">
        <title>Kribbella sp. NEAU-THZ 27 nov., a novel actinomycete isolated from soil.</title>
        <authorList>
            <person name="Duan L."/>
        </authorList>
    </citation>
    <scope>NUCLEOTIDE SEQUENCE [LARGE SCALE GENOMIC DNA]</scope>
    <source>
        <strain evidence="2">NEAU-THZ27</strain>
    </source>
</reference>
<dbReference type="AlphaFoldDB" id="A0A4U3M218"/>
<gene>
    <name evidence="1" type="ORF">FDA38_07865</name>
</gene>
<organism evidence="1 2">
    <name type="scientific">Kribbella jiaozuonensis</name>
    <dbReference type="NCBI Taxonomy" id="2575441"/>
    <lineage>
        <taxon>Bacteria</taxon>
        <taxon>Bacillati</taxon>
        <taxon>Actinomycetota</taxon>
        <taxon>Actinomycetes</taxon>
        <taxon>Propionibacteriales</taxon>
        <taxon>Kribbellaceae</taxon>
        <taxon>Kribbella</taxon>
    </lineage>
</organism>